<dbReference type="AlphaFoldDB" id="A0A0M9VW16"/>
<sequence length="63" mass="6689">MVPSTVNHDSLEALEFGVLVCLLVPDRPPDAMITGGASRVDMLCSVSEEARVADPPEYPSDST</sequence>
<gene>
    <name evidence="1" type="ORF">ESCO_005065</name>
</gene>
<reference evidence="1 2" key="1">
    <citation type="submission" date="2015-07" db="EMBL/GenBank/DDBJ databases">
        <title>The genome of the fungus Escovopsis weberi, a specialized disease agent of ant agriculture.</title>
        <authorList>
            <person name="de Man T.J."/>
            <person name="Stajich J.E."/>
            <person name="Kubicek C.P."/>
            <person name="Chenthamara K."/>
            <person name="Atanasova L."/>
            <person name="Druzhinina I.S."/>
            <person name="Birnbaum S."/>
            <person name="Barribeau S.M."/>
            <person name="Teiling C."/>
            <person name="Suen G."/>
            <person name="Currie C."/>
            <person name="Gerardo N.M."/>
        </authorList>
    </citation>
    <scope>NUCLEOTIDE SEQUENCE [LARGE SCALE GENOMIC DNA]</scope>
</reference>
<dbReference type="Proteomes" id="UP000053831">
    <property type="component" value="Unassembled WGS sequence"/>
</dbReference>
<evidence type="ECO:0000313" key="2">
    <source>
        <dbReference type="Proteomes" id="UP000053831"/>
    </source>
</evidence>
<keyword evidence="2" id="KW-1185">Reference proteome</keyword>
<name>A0A0M9VW16_ESCWE</name>
<organism evidence="1 2">
    <name type="scientific">Escovopsis weberi</name>
    <dbReference type="NCBI Taxonomy" id="150374"/>
    <lineage>
        <taxon>Eukaryota</taxon>
        <taxon>Fungi</taxon>
        <taxon>Dikarya</taxon>
        <taxon>Ascomycota</taxon>
        <taxon>Pezizomycotina</taxon>
        <taxon>Sordariomycetes</taxon>
        <taxon>Hypocreomycetidae</taxon>
        <taxon>Hypocreales</taxon>
        <taxon>Hypocreaceae</taxon>
        <taxon>Escovopsis</taxon>
    </lineage>
</organism>
<dbReference type="EMBL" id="LGSR01000008">
    <property type="protein sequence ID" value="KOS21589.1"/>
    <property type="molecule type" value="Genomic_DNA"/>
</dbReference>
<comment type="caution">
    <text evidence="1">The sequence shown here is derived from an EMBL/GenBank/DDBJ whole genome shotgun (WGS) entry which is preliminary data.</text>
</comment>
<evidence type="ECO:0000313" key="1">
    <source>
        <dbReference type="EMBL" id="KOS21589.1"/>
    </source>
</evidence>
<protein>
    <submittedName>
        <fullName evidence="1">Uncharacterized protein</fullName>
    </submittedName>
</protein>
<accession>A0A0M9VW16</accession>
<proteinExistence type="predicted"/>